<feature type="domain" description="Amine oxidase" evidence="4">
    <location>
        <begin position="17"/>
        <end position="290"/>
    </location>
</feature>
<evidence type="ECO:0000313" key="5">
    <source>
        <dbReference type="EMBL" id="MBM7799836.1"/>
    </source>
</evidence>
<accession>A0ABS2RLG8</accession>
<organism evidence="5 6">
    <name type="scientific">Microlunatus panaciterrae</name>
    <dbReference type="NCBI Taxonomy" id="400768"/>
    <lineage>
        <taxon>Bacteria</taxon>
        <taxon>Bacillati</taxon>
        <taxon>Actinomycetota</taxon>
        <taxon>Actinomycetes</taxon>
        <taxon>Propionibacteriales</taxon>
        <taxon>Propionibacteriaceae</taxon>
        <taxon>Microlunatus</taxon>
    </lineage>
</organism>
<dbReference type="PANTHER" id="PTHR10668">
    <property type="entry name" value="PHYTOENE DEHYDROGENASE"/>
    <property type="match status" value="1"/>
</dbReference>
<dbReference type="SUPFAM" id="SSF51905">
    <property type="entry name" value="FAD/NAD(P)-binding domain"/>
    <property type="match status" value="1"/>
</dbReference>
<protein>
    <recommendedName>
        <fullName evidence="3">Pyridine nucleotide-disulfide oxidoreductase domain-containing protein 2</fullName>
    </recommendedName>
</protein>
<sequence>MPADHGDVIIIGGGHNGLVAASYLARAGRSVTVLEARDTLGGAVASAQVFDGVDARLSRFSYLVSVLPQSIIDDLGLDLELRSRPVASYTPVGEGGVLVEREEGAATRESFTAATGDDADYEAWRQLEQAIKEFAAVVAPTLTSPLPRASELRRRVDPQLWRSLVERPIGELLESTLTDDTLRGILLTDALIGIFTRAHDASLRQNRCFLYHVIGNGTGEWKVPVGGMGAVAAALHRAAVAAGTTLRTKAAVTALTPDPAGGGTVRIADGSELHARHVLVNCAPAVLARLLGSNDDEEPEGSQTKINIVVRRLPRFRSGIDPRIGFAGTLHLGQGYGRLEAAYAEAEAGQIPDPVPCEVYCHSLTDPSILSPELQRAGYHTLTLFGLHTPARLFRSDPDGAREEVRTKALGSLQQVLAEPLDDCLAVDAQGQPCVEVMTPLDIEAAVGMPGGHIFHGDLAWPWLADGAPADTPGKRWGVAIGHPGILLCGSGATRGGAVSGLGGHNAAMAVLDAD</sequence>
<dbReference type="InterPro" id="IPR002937">
    <property type="entry name" value="Amino_oxidase"/>
</dbReference>
<evidence type="ECO:0000313" key="6">
    <source>
        <dbReference type="Proteomes" id="UP000704762"/>
    </source>
</evidence>
<keyword evidence="6" id="KW-1185">Reference proteome</keyword>
<reference evidence="5 6" key="1">
    <citation type="submission" date="2021-01" db="EMBL/GenBank/DDBJ databases">
        <title>Sequencing the genomes of 1000 actinobacteria strains.</title>
        <authorList>
            <person name="Klenk H.-P."/>
        </authorList>
    </citation>
    <scope>NUCLEOTIDE SEQUENCE [LARGE SCALE GENOMIC DNA]</scope>
    <source>
        <strain evidence="5 6">DSM 18662</strain>
    </source>
</reference>
<proteinExistence type="predicted"/>
<dbReference type="Gene3D" id="3.50.50.60">
    <property type="entry name" value="FAD/NAD(P)-binding domain"/>
    <property type="match status" value="2"/>
</dbReference>
<dbReference type="InterPro" id="IPR036188">
    <property type="entry name" value="FAD/NAD-bd_sf"/>
</dbReference>
<dbReference type="Pfam" id="PF01593">
    <property type="entry name" value="Amino_oxidase"/>
    <property type="match status" value="1"/>
</dbReference>
<comment type="function">
    <text evidence="1">Probable oxidoreductase that may play a role as regulator of mitochondrial function.</text>
</comment>
<evidence type="ECO:0000259" key="4">
    <source>
        <dbReference type="Pfam" id="PF01593"/>
    </source>
</evidence>
<comment type="caution">
    <text evidence="5">The sequence shown here is derived from an EMBL/GenBank/DDBJ whole genome shotgun (WGS) entry which is preliminary data.</text>
</comment>
<evidence type="ECO:0000256" key="3">
    <source>
        <dbReference type="ARBA" id="ARBA00040298"/>
    </source>
</evidence>
<dbReference type="RefSeq" id="WP_204918846.1">
    <property type="nucleotide sequence ID" value="NZ_BAAAQP010000003.1"/>
</dbReference>
<comment type="subunit">
    <text evidence="2">Interacts with COX5B; this interaction may contribute to localize PYROXD2 to the inner face of the inner mitochondrial membrane.</text>
</comment>
<dbReference type="EMBL" id="JAFBCF010000001">
    <property type="protein sequence ID" value="MBM7799836.1"/>
    <property type="molecule type" value="Genomic_DNA"/>
</dbReference>
<gene>
    <name evidence="5" type="ORF">JOE57_002757</name>
</gene>
<dbReference type="Proteomes" id="UP000704762">
    <property type="component" value="Unassembled WGS sequence"/>
</dbReference>
<dbReference type="PRINTS" id="PR00420">
    <property type="entry name" value="RNGMNOXGNASE"/>
</dbReference>
<evidence type="ECO:0000256" key="1">
    <source>
        <dbReference type="ARBA" id="ARBA00037217"/>
    </source>
</evidence>
<evidence type="ECO:0000256" key="2">
    <source>
        <dbReference type="ARBA" id="ARBA00038825"/>
    </source>
</evidence>
<dbReference type="PANTHER" id="PTHR10668:SF103">
    <property type="entry name" value="PYRIDINE NUCLEOTIDE-DISULFIDE OXIDOREDUCTASE DOMAIN-CONTAINING PROTEIN 2"/>
    <property type="match status" value="1"/>
</dbReference>
<name>A0ABS2RLG8_9ACTN</name>